<dbReference type="InterPro" id="IPR029068">
    <property type="entry name" value="Glyas_Bleomycin-R_OHBP_Dase"/>
</dbReference>
<evidence type="ECO:0000313" key="2">
    <source>
        <dbReference type="EMBL" id="MBK1715872.1"/>
    </source>
</evidence>
<dbReference type="Proteomes" id="UP001041814">
    <property type="component" value="Unassembled WGS sequence"/>
</dbReference>
<dbReference type="PANTHER" id="PTHR36503:SF2">
    <property type="entry name" value="BLR2408 PROTEIN"/>
    <property type="match status" value="1"/>
</dbReference>
<dbReference type="InterPro" id="IPR053863">
    <property type="entry name" value="Glyoxy/Ble-like_N"/>
</dbReference>
<evidence type="ECO:0000313" key="3">
    <source>
        <dbReference type="Proteomes" id="UP001041814"/>
    </source>
</evidence>
<reference evidence="2" key="2">
    <citation type="journal article" date="2020" name="Microorganisms">
        <title>Osmotic Adaptation and Compatible Solute Biosynthesis of Phototrophic Bacteria as Revealed from Genome Analyses.</title>
        <authorList>
            <person name="Imhoff J.F."/>
            <person name="Rahn T."/>
            <person name="Kunzel S."/>
            <person name="Keller A."/>
            <person name="Neulinger S.C."/>
        </authorList>
    </citation>
    <scope>NUCLEOTIDE SEQUENCE</scope>
    <source>
        <strain evidence="2">IM 151</strain>
    </source>
</reference>
<keyword evidence="3" id="KW-1185">Reference proteome</keyword>
<dbReference type="SUPFAM" id="SSF54593">
    <property type="entry name" value="Glyoxalase/Bleomycin resistance protein/Dihydroxybiphenyl dioxygenase"/>
    <property type="match status" value="1"/>
</dbReference>
<protein>
    <recommendedName>
        <fullName evidence="1">VOC domain-containing protein</fullName>
    </recommendedName>
</protein>
<name>A0ABS1E0G8_RUBGE</name>
<comment type="caution">
    <text evidence="2">The sequence shown here is derived from an EMBL/GenBank/DDBJ whole genome shotgun (WGS) entry which is preliminary data.</text>
</comment>
<reference evidence="2" key="1">
    <citation type="submission" date="2017-08" db="EMBL/GenBank/DDBJ databases">
        <authorList>
            <person name="Imhoff J.F."/>
            <person name="Rahn T."/>
            <person name="Kuenzel S."/>
            <person name="Neulinger S.C."/>
        </authorList>
    </citation>
    <scope>NUCLEOTIDE SEQUENCE</scope>
    <source>
        <strain evidence="2">IM 151</strain>
    </source>
</reference>
<dbReference type="Gene3D" id="3.10.180.10">
    <property type="entry name" value="2,3-Dihydroxybiphenyl 1,2-Dioxygenase, domain 1"/>
    <property type="match status" value="1"/>
</dbReference>
<dbReference type="PROSITE" id="PS51819">
    <property type="entry name" value="VOC"/>
    <property type="match status" value="1"/>
</dbReference>
<dbReference type="PANTHER" id="PTHR36503">
    <property type="entry name" value="BLR2520 PROTEIN"/>
    <property type="match status" value="1"/>
</dbReference>
<proteinExistence type="predicted"/>
<sequence length="131" mass="14440">MARRIFVNLPVADLPRSRRFFAALGLGFDERYGSDEAACLVVSDTIYVMLLALPFFRRFTPKPVADARHSTEVLVCLFLDSRAEAEELLRRALAAGGRRLPRSGDPTAGTAFEDLDGHVWELGWTEGEAGG</sequence>
<gene>
    <name evidence="2" type="ORF">CKO43_24295</name>
</gene>
<feature type="domain" description="VOC" evidence="1">
    <location>
        <begin position="3"/>
        <end position="125"/>
    </location>
</feature>
<accession>A0ABS1E0G8</accession>
<dbReference type="EMBL" id="NRRU01000170">
    <property type="protein sequence ID" value="MBK1715872.1"/>
    <property type="molecule type" value="Genomic_DNA"/>
</dbReference>
<evidence type="ECO:0000259" key="1">
    <source>
        <dbReference type="PROSITE" id="PS51819"/>
    </source>
</evidence>
<dbReference type="RefSeq" id="WP_200229680.1">
    <property type="nucleotide sequence ID" value="NZ_NRRT01000036.1"/>
</dbReference>
<organism evidence="2 3">
    <name type="scientific">Rubrivivax gelatinosus</name>
    <name type="common">Rhodocyclus gelatinosus</name>
    <name type="synonym">Rhodopseudomonas gelatinosa</name>
    <dbReference type="NCBI Taxonomy" id="28068"/>
    <lineage>
        <taxon>Bacteria</taxon>
        <taxon>Pseudomonadati</taxon>
        <taxon>Pseudomonadota</taxon>
        <taxon>Betaproteobacteria</taxon>
        <taxon>Burkholderiales</taxon>
        <taxon>Sphaerotilaceae</taxon>
        <taxon>Rubrivivax</taxon>
    </lineage>
</organism>
<dbReference type="Pfam" id="PF22677">
    <property type="entry name" value="Ble-like_N"/>
    <property type="match status" value="1"/>
</dbReference>
<dbReference type="InterPro" id="IPR037523">
    <property type="entry name" value="VOC_core"/>
</dbReference>